<keyword evidence="2" id="KW-0812">Transmembrane</keyword>
<feature type="compositionally biased region" description="Low complexity" evidence="1">
    <location>
        <begin position="429"/>
        <end position="459"/>
    </location>
</feature>
<keyword evidence="2" id="KW-1133">Transmembrane helix</keyword>
<feature type="transmembrane region" description="Helical" evidence="2">
    <location>
        <begin position="280"/>
        <end position="303"/>
    </location>
</feature>
<keyword evidence="2" id="KW-0472">Membrane</keyword>
<reference evidence="3" key="1">
    <citation type="submission" date="2014-11" db="EMBL/GenBank/DDBJ databases">
        <authorList>
            <person name="Otto D Thomas"/>
            <person name="Naeem Raeece"/>
        </authorList>
    </citation>
    <scope>NUCLEOTIDE SEQUENCE</scope>
</reference>
<dbReference type="AlphaFoldDB" id="A0A0G4GUM9"/>
<evidence type="ECO:0000256" key="1">
    <source>
        <dbReference type="SAM" id="MobiDB-lite"/>
    </source>
</evidence>
<dbReference type="EMBL" id="CDMZ01001568">
    <property type="protein sequence ID" value="CEM34522.1"/>
    <property type="molecule type" value="Genomic_DNA"/>
</dbReference>
<feature type="transmembrane region" description="Helical" evidence="2">
    <location>
        <begin position="315"/>
        <end position="345"/>
    </location>
</feature>
<feature type="transmembrane region" description="Helical" evidence="2">
    <location>
        <begin position="111"/>
        <end position="134"/>
    </location>
</feature>
<gene>
    <name evidence="3" type="ORF">Cvel_23457</name>
</gene>
<dbReference type="VEuPathDB" id="CryptoDB:Cvel_23457"/>
<feature type="transmembrane region" description="Helical" evidence="2">
    <location>
        <begin position="75"/>
        <end position="96"/>
    </location>
</feature>
<organism evidence="3">
    <name type="scientific">Chromera velia CCMP2878</name>
    <dbReference type="NCBI Taxonomy" id="1169474"/>
    <lineage>
        <taxon>Eukaryota</taxon>
        <taxon>Sar</taxon>
        <taxon>Alveolata</taxon>
        <taxon>Colpodellida</taxon>
        <taxon>Chromeraceae</taxon>
        <taxon>Chromera</taxon>
    </lineage>
</organism>
<name>A0A0G4GUM9_9ALVE</name>
<feature type="compositionally biased region" description="Gly residues" evidence="1">
    <location>
        <begin position="495"/>
        <end position="514"/>
    </location>
</feature>
<evidence type="ECO:0000313" key="3">
    <source>
        <dbReference type="EMBL" id="CEM34522.1"/>
    </source>
</evidence>
<proteinExistence type="predicted"/>
<feature type="compositionally biased region" description="Polar residues" evidence="1">
    <location>
        <begin position="485"/>
        <end position="494"/>
    </location>
</feature>
<feature type="region of interest" description="Disordered" evidence="1">
    <location>
        <begin position="419"/>
        <end position="514"/>
    </location>
</feature>
<protein>
    <submittedName>
        <fullName evidence="3">Uncharacterized protein</fullName>
    </submittedName>
</protein>
<accession>A0A0G4GUM9</accession>
<evidence type="ECO:0000256" key="2">
    <source>
        <dbReference type="SAM" id="Phobius"/>
    </source>
</evidence>
<sequence>MTSPSRANGTHAGADPLLPDAPDQTNPPSSDRKDLREMGGQPEGALKNFLRDEFQGTDVEILLPRIGDRFVKPRYGKLIAASLLPLAAMGGLLFVVEGTELIVDTHWLRPFLPLVAFSVIDGIFVFLFFLTCVYEVAGHLKDYTDTNALFFVKALESVSDSFETLYSDLQRQIRIVEREWETNNIVFKVAMWRYANMQRASSLADAKRELSFASVSESISKTRTEVRDRFEVLATKAETNLSTVLPWGLDEPHWVWVPSCCCCAGSCRCRYCCFVGWQVLWFFLFFLLVAGLLVVWVLLIPWPDEEDEHGALKESLVIVSICLSQVVFFFMQTGPLLSCTLNYFVSRMEVALGRRAKRELRQSVETGFKKTVETQILAILQQVADWRQANASALGTSSRELTHLEAASMGFQDMWRSMRRMFGGGGGNNKNTQQQTVEPGQDGQQQPADAAALPSALGGNNAGAVPGSPARRGGQPAGVAAALQSLGQSPSNGQGASGVEGGNLGGGTPGGGPR</sequence>
<feature type="region of interest" description="Disordered" evidence="1">
    <location>
        <begin position="1"/>
        <end position="38"/>
    </location>
</feature>